<dbReference type="InterPro" id="IPR002347">
    <property type="entry name" value="SDR_fam"/>
</dbReference>
<dbReference type="GO" id="GO:0016491">
    <property type="term" value="F:oxidoreductase activity"/>
    <property type="evidence" value="ECO:0007669"/>
    <property type="project" value="UniProtKB-KW"/>
</dbReference>
<dbReference type="SUPFAM" id="SSF51735">
    <property type="entry name" value="NAD(P)-binding Rossmann-fold domains"/>
    <property type="match status" value="1"/>
</dbReference>
<dbReference type="RefSeq" id="WP_013163974.1">
    <property type="nucleotide sequence ID" value="NC_014216.1"/>
</dbReference>
<keyword evidence="2" id="KW-0560">Oxidoreductase</keyword>
<dbReference type="InterPro" id="IPR036291">
    <property type="entry name" value="NAD(P)-bd_dom_sf"/>
</dbReference>
<evidence type="ECO:0000256" key="1">
    <source>
        <dbReference type="ARBA" id="ARBA00006484"/>
    </source>
</evidence>
<dbReference type="PANTHER" id="PTHR44196">
    <property type="entry name" value="DEHYDROGENASE/REDUCTASE SDR FAMILY MEMBER 7B"/>
    <property type="match status" value="1"/>
</dbReference>
<dbReference type="PANTHER" id="PTHR44196:SF3">
    <property type="entry name" value="SHORT CHAIN DEHYDROGENASE FAMILY PROTEIN"/>
    <property type="match status" value="1"/>
</dbReference>
<dbReference type="KEGG" id="dak:DaAHT2_1760"/>
<keyword evidence="4" id="KW-1185">Reference proteome</keyword>
<reference evidence="4" key="1">
    <citation type="submission" date="2010-02" db="EMBL/GenBank/DDBJ databases">
        <title>Complete sequence of Desulfurivibrio alkaliphilus AHT2.</title>
        <authorList>
            <consortium name="US DOE Joint Genome Institute"/>
            <person name="Pitluck S."/>
            <person name="Chertkov O."/>
            <person name="Detter J.C."/>
            <person name="Han C."/>
            <person name="Tapia R."/>
            <person name="Larimer F."/>
            <person name="Land M."/>
            <person name="Hauser L."/>
            <person name="Kyrpides N."/>
            <person name="Mikhailova N."/>
            <person name="Sorokin D.Y."/>
            <person name="Muyzer G."/>
            <person name="Woyke T."/>
        </authorList>
    </citation>
    <scope>NUCLEOTIDE SEQUENCE [LARGE SCALE GENOMIC DNA]</scope>
    <source>
        <strain evidence="4">DSM 19089 / UNIQEM U267 / AHT2</strain>
    </source>
</reference>
<dbReference type="OrthoDB" id="9804952at2"/>
<dbReference type="STRING" id="589865.DaAHT2_1760"/>
<dbReference type="Proteomes" id="UP000001508">
    <property type="component" value="Chromosome"/>
</dbReference>
<dbReference type="PRINTS" id="PR00081">
    <property type="entry name" value="GDHRDH"/>
</dbReference>
<comment type="similarity">
    <text evidence="1">Belongs to the short-chain dehydrogenases/reductases (SDR) family.</text>
</comment>
<dbReference type="GO" id="GO:0016020">
    <property type="term" value="C:membrane"/>
    <property type="evidence" value="ECO:0007669"/>
    <property type="project" value="TreeGrafter"/>
</dbReference>
<dbReference type="AlphaFoldDB" id="D6Z4H6"/>
<dbReference type="EMBL" id="CP001940">
    <property type="protein sequence ID" value="ADH86451.1"/>
    <property type="molecule type" value="Genomic_DNA"/>
</dbReference>
<sequence length="245" mass="26961">MNNAWILVLGANSDMALATAGRFARAGYNLYLASRNQVELEKNAADLTLRFGVQARALPFDGRDFVTHQHFYATLAEKPQGVILAFGTMHDQGLAQKDFELAREMVETNYLGAISILEIVAADLAARKSGFIVGVSSVAGDRGRQSNYLYGSSKAGLSAYLGGLRHRLHKFGVSVLTVKPGFIATKMTAHLDLPPKLTAQPEDVAEAIFKGVEKKKNIIYVKPIWRLIMLIIVHLPEYVFKKTNL</sequence>
<dbReference type="HOGENOM" id="CLU_010194_2_1_7"/>
<evidence type="ECO:0000313" key="3">
    <source>
        <dbReference type="EMBL" id="ADH86451.1"/>
    </source>
</evidence>
<accession>D6Z4H6</accession>
<name>D6Z4H6_DESAT</name>
<dbReference type="InParanoid" id="D6Z4H6"/>
<gene>
    <name evidence="3" type="ordered locus">DaAHT2_1760</name>
</gene>
<evidence type="ECO:0000256" key="2">
    <source>
        <dbReference type="ARBA" id="ARBA00023002"/>
    </source>
</evidence>
<dbReference type="Gene3D" id="3.40.50.720">
    <property type="entry name" value="NAD(P)-binding Rossmann-like Domain"/>
    <property type="match status" value="1"/>
</dbReference>
<dbReference type="InterPro" id="IPR020904">
    <property type="entry name" value="Sc_DH/Rdtase_CS"/>
</dbReference>
<protein>
    <submittedName>
        <fullName evidence="3">Short-chain dehydrogenase/reductase SDR</fullName>
    </submittedName>
</protein>
<evidence type="ECO:0000313" key="4">
    <source>
        <dbReference type="Proteomes" id="UP000001508"/>
    </source>
</evidence>
<dbReference type="eggNOG" id="COG0300">
    <property type="taxonomic scope" value="Bacteria"/>
</dbReference>
<organism evidence="3 4">
    <name type="scientific">Desulfurivibrio alkaliphilus (strain DSM 19089 / UNIQEM U267 / AHT2)</name>
    <dbReference type="NCBI Taxonomy" id="589865"/>
    <lineage>
        <taxon>Bacteria</taxon>
        <taxon>Pseudomonadati</taxon>
        <taxon>Thermodesulfobacteriota</taxon>
        <taxon>Desulfobulbia</taxon>
        <taxon>Desulfobulbales</taxon>
        <taxon>Desulfobulbaceae</taxon>
        <taxon>Desulfurivibrio</taxon>
    </lineage>
</organism>
<proteinExistence type="inferred from homology"/>
<dbReference type="Pfam" id="PF00106">
    <property type="entry name" value="adh_short"/>
    <property type="match status" value="1"/>
</dbReference>
<dbReference type="NCBIfam" id="NF005489">
    <property type="entry name" value="PRK07102.1"/>
    <property type="match status" value="1"/>
</dbReference>
<dbReference type="PROSITE" id="PS00061">
    <property type="entry name" value="ADH_SHORT"/>
    <property type="match status" value="1"/>
</dbReference>